<evidence type="ECO:0000256" key="6">
    <source>
        <dbReference type="PROSITE-ProRule" id="PRU00339"/>
    </source>
</evidence>
<dbReference type="Gene3D" id="1.25.40.10">
    <property type="entry name" value="Tetratricopeptide repeat domain"/>
    <property type="match status" value="2"/>
</dbReference>
<feature type="domain" description="HPt" evidence="13">
    <location>
        <begin position="1009"/>
        <end position="1102"/>
    </location>
</feature>
<keyword evidence="6" id="KW-0802">TPR repeat</keyword>
<sequence length="1103" mass="123852">MKRISIYLLTIALCAAASITARAQRASYTDSLVKALPKAREDSNKANILYQLANTYFTSNTDRAISYGQQGVDLAARLGWKRGVIKLSNTVGNCYSYKRDYNKAVELYLRSLKAAEETGDRQGQAIAMRNIGNVYSYKLKDYPKAIDYYTRCTRITESMGDNRETAELLSEIGITYHMRRDHGKAIEYFKQAMGKGEAASDKRIVAENLTNISSVYSAQANYPQALDYALQSQKFYEAINDKRGIALALQKTGNIYINQKDYQRALDCFLRSLKLSEETGKKDIIADNLQYAGDAYISMGNHSQALPLLMRALKLADEMGDKAASGTDQAYIGKCYQALAENKTKGPIPDSLNALSEEVKLQRAFYYLSRGIDLLKETGDYDALQEAYEHLSQVQYKQGDKEGSRESYKQHNAYLESMYNQEKSSEIARKDMQYVFNKKQETMRQEGQQKEVAFQKELQMNALRHEYEMKQAAATSEREREQLRMEEELKQKQITFEYERKQADIEAKAALAKAELEKSNALSAAKLKAAKRERLFYLGGLVMLGFLLTGMYNRNKMMHKNKLALEEKNRQIAAEKDNADKQRIRAENSEKFKQLFLANMSHEIRTPMNAVGGMTDILLQKSPRPDQVGYLQAISKSSEVLLHIINDILDLSKIEAGKMELEKIDFSLADMVNQVKDTLTHKADEKGLQLVVDIQKDITDVVIGDPFRLNQVLINIGGNAIKFTERGSVQIELKQVHKDAERVSIRFAIIDTGIGIPADKVGSLFGNFAQVNASDTRKYGGTGLGLSISRQLVELHGGTISVDSVLGSGTTFHFTISYPIGSPEKLHDRVAAEKKADGSILNGLRVLVADDNEYNRIVVNETLMLKADIEIDNVVNGEEAWHAVRDKDYDVVLMDVQMPVMNGHDSTRAIRELPSPKNKIPIIALTASTLRNDIDACLASGMNGYVPKPFKPWQLINTMAELTGRKGNPPPPGRKKEKKQEDVVVAPEPVADASLITDPVYLHKFCEGDEKRIKKYINMYLKGVPAFKAKLKEAVDSKDLNEIKSRVHAFKPNWLIMGMKRTGELASMIEQQCMNNATDGLYENLTLLVEQTDQSVKELEGKG</sequence>
<name>A0ABP8NKU6_9BACT</name>
<evidence type="ECO:0000256" key="4">
    <source>
        <dbReference type="PROSITE-ProRule" id="PRU00110"/>
    </source>
</evidence>
<dbReference type="Gene3D" id="1.10.287.130">
    <property type="match status" value="1"/>
</dbReference>
<dbReference type="Proteomes" id="UP001500067">
    <property type="component" value="Unassembled WGS sequence"/>
</dbReference>
<keyword evidence="10" id="KW-0732">Signal</keyword>
<dbReference type="InterPro" id="IPR036097">
    <property type="entry name" value="HisK_dim/P_sf"/>
</dbReference>
<feature type="region of interest" description="Disordered" evidence="8">
    <location>
        <begin position="962"/>
        <end position="982"/>
    </location>
</feature>
<dbReference type="PROSITE" id="PS50005">
    <property type="entry name" value="TPR"/>
    <property type="match status" value="4"/>
</dbReference>
<proteinExistence type="predicted"/>
<keyword evidence="9" id="KW-1133">Transmembrane helix</keyword>
<keyword evidence="3 5" id="KW-0597">Phosphoprotein</keyword>
<feature type="modified residue" description="4-aspartylphosphate" evidence="5">
    <location>
        <position position="895"/>
    </location>
</feature>
<evidence type="ECO:0000256" key="8">
    <source>
        <dbReference type="SAM" id="MobiDB-lite"/>
    </source>
</evidence>
<evidence type="ECO:0000256" key="10">
    <source>
        <dbReference type="SAM" id="SignalP"/>
    </source>
</evidence>
<dbReference type="Gene3D" id="1.20.120.160">
    <property type="entry name" value="HPT domain"/>
    <property type="match status" value="1"/>
</dbReference>
<dbReference type="InterPro" id="IPR008207">
    <property type="entry name" value="Sig_transdc_His_kin_Hpt_dom"/>
</dbReference>
<feature type="domain" description="Histidine kinase" evidence="11">
    <location>
        <begin position="599"/>
        <end position="820"/>
    </location>
</feature>
<comment type="catalytic activity">
    <reaction evidence="1">
        <text>ATP + protein L-histidine = ADP + protein N-phospho-L-histidine.</text>
        <dbReference type="EC" id="2.7.13.3"/>
    </reaction>
</comment>
<dbReference type="SMART" id="SM00028">
    <property type="entry name" value="TPR"/>
    <property type="match status" value="7"/>
</dbReference>
<dbReference type="InterPro" id="IPR036890">
    <property type="entry name" value="HATPase_C_sf"/>
</dbReference>
<dbReference type="InterPro" id="IPR019734">
    <property type="entry name" value="TPR_rpt"/>
</dbReference>
<evidence type="ECO:0000313" key="14">
    <source>
        <dbReference type="EMBL" id="GAA4467215.1"/>
    </source>
</evidence>
<evidence type="ECO:0000256" key="1">
    <source>
        <dbReference type="ARBA" id="ARBA00000085"/>
    </source>
</evidence>
<dbReference type="PROSITE" id="PS50109">
    <property type="entry name" value="HIS_KIN"/>
    <property type="match status" value="1"/>
</dbReference>
<dbReference type="PROSITE" id="PS50894">
    <property type="entry name" value="HPT"/>
    <property type="match status" value="1"/>
</dbReference>
<keyword evidence="15" id="KW-1185">Reference proteome</keyword>
<dbReference type="SMART" id="SM00388">
    <property type="entry name" value="HisKA"/>
    <property type="match status" value="1"/>
</dbReference>
<accession>A0ABP8NKU6</accession>
<keyword evidence="7" id="KW-0175">Coiled coil</keyword>
<evidence type="ECO:0000256" key="2">
    <source>
        <dbReference type="ARBA" id="ARBA00012438"/>
    </source>
</evidence>
<feature type="coiled-coil region" evidence="7">
    <location>
        <begin position="473"/>
        <end position="533"/>
    </location>
</feature>
<dbReference type="RefSeq" id="WP_345083256.1">
    <property type="nucleotide sequence ID" value="NZ_BAABFA010000015.1"/>
</dbReference>
<feature type="signal peptide" evidence="10">
    <location>
        <begin position="1"/>
        <end position="23"/>
    </location>
</feature>
<feature type="domain" description="Response regulatory" evidence="12">
    <location>
        <begin position="845"/>
        <end position="963"/>
    </location>
</feature>
<dbReference type="CDD" id="cd00082">
    <property type="entry name" value="HisKA"/>
    <property type="match status" value="1"/>
</dbReference>
<comment type="caution">
    <text evidence="14">The sequence shown here is derived from an EMBL/GenBank/DDBJ whole genome shotgun (WGS) entry which is preliminary data.</text>
</comment>
<dbReference type="InterPro" id="IPR001789">
    <property type="entry name" value="Sig_transdc_resp-reg_receiver"/>
</dbReference>
<dbReference type="SUPFAM" id="SSF52172">
    <property type="entry name" value="CheY-like"/>
    <property type="match status" value="1"/>
</dbReference>
<evidence type="ECO:0000259" key="13">
    <source>
        <dbReference type="PROSITE" id="PS50894"/>
    </source>
</evidence>
<dbReference type="InterPro" id="IPR003594">
    <property type="entry name" value="HATPase_dom"/>
</dbReference>
<dbReference type="CDD" id="cd16922">
    <property type="entry name" value="HATPase_EvgS-ArcB-TorS-like"/>
    <property type="match status" value="1"/>
</dbReference>
<evidence type="ECO:0000256" key="3">
    <source>
        <dbReference type="ARBA" id="ARBA00022553"/>
    </source>
</evidence>
<organism evidence="14 15">
    <name type="scientific">Nemorincola caseinilytica</name>
    <dbReference type="NCBI Taxonomy" id="2054315"/>
    <lineage>
        <taxon>Bacteria</taxon>
        <taxon>Pseudomonadati</taxon>
        <taxon>Bacteroidota</taxon>
        <taxon>Chitinophagia</taxon>
        <taxon>Chitinophagales</taxon>
        <taxon>Chitinophagaceae</taxon>
        <taxon>Nemorincola</taxon>
    </lineage>
</organism>
<keyword evidence="9" id="KW-0812">Transmembrane</keyword>
<feature type="repeat" description="TPR" evidence="6">
    <location>
        <begin position="85"/>
        <end position="118"/>
    </location>
</feature>
<dbReference type="Gene3D" id="3.30.565.10">
    <property type="entry name" value="Histidine kinase-like ATPase, C-terminal domain"/>
    <property type="match status" value="1"/>
</dbReference>
<dbReference type="EMBL" id="BAABFA010000015">
    <property type="protein sequence ID" value="GAA4467215.1"/>
    <property type="molecule type" value="Genomic_DNA"/>
</dbReference>
<dbReference type="InterPro" id="IPR036641">
    <property type="entry name" value="HPT_dom_sf"/>
</dbReference>
<feature type="repeat" description="TPR" evidence="6">
    <location>
        <begin position="166"/>
        <end position="199"/>
    </location>
</feature>
<dbReference type="InterPro" id="IPR011006">
    <property type="entry name" value="CheY-like_superfamily"/>
</dbReference>
<dbReference type="EC" id="2.7.13.3" evidence="2"/>
<dbReference type="PRINTS" id="PR00344">
    <property type="entry name" value="BCTRLSENSOR"/>
</dbReference>
<feature type="repeat" description="TPR" evidence="6">
    <location>
        <begin position="286"/>
        <end position="319"/>
    </location>
</feature>
<dbReference type="PANTHER" id="PTHR45339">
    <property type="entry name" value="HYBRID SIGNAL TRANSDUCTION HISTIDINE KINASE J"/>
    <property type="match status" value="1"/>
</dbReference>
<dbReference type="Pfam" id="PF13424">
    <property type="entry name" value="TPR_12"/>
    <property type="match status" value="3"/>
</dbReference>
<dbReference type="SMART" id="SM00448">
    <property type="entry name" value="REC"/>
    <property type="match status" value="1"/>
</dbReference>
<feature type="transmembrane region" description="Helical" evidence="9">
    <location>
        <begin position="535"/>
        <end position="552"/>
    </location>
</feature>
<dbReference type="SMART" id="SM00387">
    <property type="entry name" value="HATPase_c"/>
    <property type="match status" value="1"/>
</dbReference>
<evidence type="ECO:0000259" key="12">
    <source>
        <dbReference type="PROSITE" id="PS50110"/>
    </source>
</evidence>
<feature type="chain" id="PRO_5047323241" description="histidine kinase" evidence="10">
    <location>
        <begin position="24"/>
        <end position="1103"/>
    </location>
</feature>
<dbReference type="SUPFAM" id="SSF47384">
    <property type="entry name" value="Homodimeric domain of signal transducing histidine kinase"/>
    <property type="match status" value="1"/>
</dbReference>
<dbReference type="Pfam" id="PF00512">
    <property type="entry name" value="HisKA"/>
    <property type="match status" value="1"/>
</dbReference>
<dbReference type="PROSITE" id="PS50110">
    <property type="entry name" value="RESPONSE_REGULATORY"/>
    <property type="match status" value="1"/>
</dbReference>
<evidence type="ECO:0000256" key="5">
    <source>
        <dbReference type="PROSITE-ProRule" id="PRU00169"/>
    </source>
</evidence>
<feature type="repeat" description="TPR" evidence="6">
    <location>
        <begin position="246"/>
        <end position="279"/>
    </location>
</feature>
<dbReference type="SUPFAM" id="SSF47226">
    <property type="entry name" value="Histidine-containing phosphotransfer domain, HPT domain"/>
    <property type="match status" value="1"/>
</dbReference>
<evidence type="ECO:0000259" key="11">
    <source>
        <dbReference type="PROSITE" id="PS50109"/>
    </source>
</evidence>
<feature type="modified residue" description="Phosphohistidine" evidence="4">
    <location>
        <position position="1048"/>
    </location>
</feature>
<dbReference type="InterPro" id="IPR005467">
    <property type="entry name" value="His_kinase_dom"/>
</dbReference>
<reference evidence="15" key="1">
    <citation type="journal article" date="2019" name="Int. J. Syst. Evol. Microbiol.">
        <title>The Global Catalogue of Microorganisms (GCM) 10K type strain sequencing project: providing services to taxonomists for standard genome sequencing and annotation.</title>
        <authorList>
            <consortium name="The Broad Institute Genomics Platform"/>
            <consortium name="The Broad Institute Genome Sequencing Center for Infectious Disease"/>
            <person name="Wu L."/>
            <person name="Ma J."/>
        </authorList>
    </citation>
    <scope>NUCLEOTIDE SEQUENCE [LARGE SCALE GENOMIC DNA]</scope>
    <source>
        <strain evidence="15">JCM 32105</strain>
    </source>
</reference>
<dbReference type="PANTHER" id="PTHR45339:SF3">
    <property type="entry name" value="HISTIDINE KINASE"/>
    <property type="match status" value="1"/>
</dbReference>
<evidence type="ECO:0000256" key="7">
    <source>
        <dbReference type="SAM" id="Coils"/>
    </source>
</evidence>
<evidence type="ECO:0000313" key="15">
    <source>
        <dbReference type="Proteomes" id="UP001500067"/>
    </source>
</evidence>
<gene>
    <name evidence="14" type="ORF">GCM10023093_22690</name>
</gene>
<dbReference type="Pfam" id="PF00072">
    <property type="entry name" value="Response_reg"/>
    <property type="match status" value="1"/>
</dbReference>
<dbReference type="CDD" id="cd17546">
    <property type="entry name" value="REC_hyHK_CKI1_RcsC-like"/>
    <property type="match status" value="1"/>
</dbReference>
<evidence type="ECO:0000256" key="9">
    <source>
        <dbReference type="SAM" id="Phobius"/>
    </source>
</evidence>
<keyword evidence="9" id="KW-0472">Membrane</keyword>
<dbReference type="Pfam" id="PF02518">
    <property type="entry name" value="HATPase_c"/>
    <property type="match status" value="1"/>
</dbReference>
<dbReference type="SUPFAM" id="SSF48452">
    <property type="entry name" value="TPR-like"/>
    <property type="match status" value="2"/>
</dbReference>
<protein>
    <recommendedName>
        <fullName evidence="2">histidine kinase</fullName>
        <ecNumber evidence="2">2.7.13.3</ecNumber>
    </recommendedName>
</protein>
<dbReference type="InterPro" id="IPR003661">
    <property type="entry name" value="HisK_dim/P_dom"/>
</dbReference>
<dbReference type="InterPro" id="IPR004358">
    <property type="entry name" value="Sig_transdc_His_kin-like_C"/>
</dbReference>
<dbReference type="Gene3D" id="3.40.50.2300">
    <property type="match status" value="1"/>
</dbReference>
<dbReference type="SUPFAM" id="SSF55874">
    <property type="entry name" value="ATPase domain of HSP90 chaperone/DNA topoisomerase II/histidine kinase"/>
    <property type="match status" value="1"/>
</dbReference>
<dbReference type="InterPro" id="IPR011990">
    <property type="entry name" value="TPR-like_helical_dom_sf"/>
</dbReference>